<feature type="region of interest" description="Disordered" evidence="1">
    <location>
        <begin position="166"/>
        <end position="192"/>
    </location>
</feature>
<evidence type="ECO:0000256" key="1">
    <source>
        <dbReference type="SAM" id="MobiDB-lite"/>
    </source>
</evidence>
<feature type="compositionally biased region" description="Low complexity" evidence="1">
    <location>
        <begin position="166"/>
        <end position="176"/>
    </location>
</feature>
<feature type="region of interest" description="Disordered" evidence="1">
    <location>
        <begin position="83"/>
        <end position="113"/>
    </location>
</feature>
<dbReference type="EMBL" id="JARQDL010000001">
    <property type="protein sequence ID" value="MDT2944614.1"/>
    <property type="molecule type" value="Genomic_DNA"/>
</dbReference>
<gene>
    <name evidence="2" type="ORF">P7I04_01005</name>
</gene>
<sequence length="565" mass="58789">MQSSITHFKAWKKGKVWLYSASLITFLLLGAVTTQLAKADESTASPLTSLNSLTPNSLDASACSCNSETSEISTVSSVISSTPQISESSNSTSTPSISSLSTSQSSDMPTSQVLDSSIALSTSSSLSSSPSSSSSSTTVDTLEATTSASNSSISSLAATQSSLAVSSDSSVRDSSSGNTIANDISITNPDTTLLNQTSNSGISATDQTTLANTTTLDFYNIAGDALSVGQAYSQVANPGFNSLKTGDILTVHLNGQSTGQTYQILLAVDSNNSLSGYPDNGMQAMAVSPIINGFTNTSSIIIAYAATNPYFNEINDWITDIETVVGGSQYFVPLNGGPTLPSQAVTAKQFADSIISQYPKSSFAVTGISLGGYLALAIGAQERIPVVAFVGPDPSNILSTADIAYVQAHPNLYFNIRNMYDVILGAYGGNGLNAAVYYDEGNSGPFYSHTPDYQFNIDGSLMEPASPVWGPIINDIVTAPDSIIAPVVSLLTTALQYSNENILPIVTPTINTIVSSIQPITTSLTNAVATTVNTANNLISLATTTVTNTISSVTNSIVAFLPKWW</sequence>
<dbReference type="RefSeq" id="WP_311803941.1">
    <property type="nucleotide sequence ID" value="NZ_JARQCI010000002.1"/>
</dbReference>
<dbReference type="AlphaFoldDB" id="A0AAW8UEV0"/>
<dbReference type="Proteomes" id="UP001250218">
    <property type="component" value="Unassembled WGS sequence"/>
</dbReference>
<feature type="compositionally biased region" description="Low complexity" evidence="1">
    <location>
        <begin position="83"/>
        <end position="106"/>
    </location>
</feature>
<proteinExistence type="predicted"/>
<organism evidence="2 3">
    <name type="scientific">Lactococcus lactis</name>
    <dbReference type="NCBI Taxonomy" id="1358"/>
    <lineage>
        <taxon>Bacteria</taxon>
        <taxon>Bacillati</taxon>
        <taxon>Bacillota</taxon>
        <taxon>Bacilli</taxon>
        <taxon>Lactobacillales</taxon>
        <taxon>Streptococcaceae</taxon>
        <taxon>Lactococcus</taxon>
    </lineage>
</organism>
<feature type="compositionally biased region" description="Polar residues" evidence="1">
    <location>
        <begin position="177"/>
        <end position="192"/>
    </location>
</feature>
<name>A0AAW8UEV0_9LACT</name>
<dbReference type="SUPFAM" id="SSF53474">
    <property type="entry name" value="alpha/beta-Hydrolases"/>
    <property type="match status" value="1"/>
</dbReference>
<dbReference type="InterPro" id="IPR029058">
    <property type="entry name" value="AB_hydrolase_fold"/>
</dbReference>
<accession>A0AAW8UEV0</accession>
<evidence type="ECO:0000313" key="3">
    <source>
        <dbReference type="Proteomes" id="UP001250218"/>
    </source>
</evidence>
<comment type="caution">
    <text evidence="2">The sequence shown here is derived from an EMBL/GenBank/DDBJ whole genome shotgun (WGS) entry which is preliminary data.</text>
</comment>
<reference evidence="2" key="1">
    <citation type="submission" date="2023-03" db="EMBL/GenBank/DDBJ databases">
        <authorList>
            <person name="Shen W."/>
            <person name="Cai J."/>
        </authorList>
    </citation>
    <scope>NUCLEOTIDE SEQUENCE</scope>
    <source>
        <strain evidence="2">Y37</strain>
    </source>
</reference>
<evidence type="ECO:0000313" key="2">
    <source>
        <dbReference type="EMBL" id="MDT2944614.1"/>
    </source>
</evidence>
<protein>
    <submittedName>
        <fullName evidence="2">Uncharacterized protein</fullName>
    </submittedName>
</protein>